<keyword evidence="2" id="KW-0677">Repeat</keyword>
<feature type="chain" id="PRO_5029694271" description="Leucine-rich repeat-containing N-terminal plant-type domain-containing protein" evidence="3">
    <location>
        <begin position="25"/>
        <end position="401"/>
    </location>
</feature>
<dbReference type="InterPro" id="IPR052595">
    <property type="entry name" value="LRRC69/RLP"/>
</dbReference>
<organism evidence="5 6">
    <name type="scientific">Quercus lobata</name>
    <name type="common">Valley oak</name>
    <dbReference type="NCBI Taxonomy" id="97700"/>
    <lineage>
        <taxon>Eukaryota</taxon>
        <taxon>Viridiplantae</taxon>
        <taxon>Streptophyta</taxon>
        <taxon>Embryophyta</taxon>
        <taxon>Tracheophyta</taxon>
        <taxon>Spermatophyta</taxon>
        <taxon>Magnoliopsida</taxon>
        <taxon>eudicotyledons</taxon>
        <taxon>Gunneridae</taxon>
        <taxon>Pentapetalae</taxon>
        <taxon>rosids</taxon>
        <taxon>fabids</taxon>
        <taxon>Fagales</taxon>
        <taxon>Fagaceae</taxon>
        <taxon>Quercus</taxon>
    </lineage>
</organism>
<dbReference type="InterPro" id="IPR032675">
    <property type="entry name" value="LRR_dom_sf"/>
</dbReference>
<evidence type="ECO:0000313" key="5">
    <source>
        <dbReference type="EnsemblPlants" id="QL05p085187:mrna"/>
    </source>
</evidence>
<sequence>MGRSLVKCLLWGLIVLVHLHGHRGCFEEERMGLLEIKEEFARSTPNATIRDHLPPSLARAYILPSWVDDYKSECCEWERVTCNSTTGHVTHLSLQNIWEFDTEGPYYYFLYTSDFKDMVWFLNVSLFESLKELRSLDLSYNAIGGWIEHKGSESLLRLNKLESLDLDANNFNRSIIQSLRLLTSLKSLNLSKNALEGSLPTKELSVFEDLEVLDLRDNRLNGSETVQESGLEKLAVGHGAMPGLGFRGIRVEKGLGLEHLSPTASHPMGWVSSDLIRGPLRWDGSPLPDSLTSSFIPACVRCPSSTCRVNFYKTDICPISPIPELLEMVDKAEEYGSVRKHTGLQGIPFDLLMTRSCRLAVQDAPLLTSLYEAHLRPAAHLMRWGSGTDTSLLFRFFWKPE</sequence>
<keyword evidence="6" id="KW-1185">Reference proteome</keyword>
<evidence type="ECO:0000256" key="1">
    <source>
        <dbReference type="ARBA" id="ARBA00022614"/>
    </source>
</evidence>
<dbReference type="SUPFAM" id="SSF52058">
    <property type="entry name" value="L domain-like"/>
    <property type="match status" value="1"/>
</dbReference>
<evidence type="ECO:0000313" key="6">
    <source>
        <dbReference type="Proteomes" id="UP000594261"/>
    </source>
</evidence>
<dbReference type="PANTHER" id="PTHR48057">
    <property type="entry name" value="LEUCINE-RICH REPEAT SERINE/THREONINE-PROTEIN KINASE 1"/>
    <property type="match status" value="1"/>
</dbReference>
<dbReference type="Pfam" id="PF08263">
    <property type="entry name" value="LRRNT_2"/>
    <property type="match status" value="1"/>
</dbReference>
<accession>A0A7N2LUQ8</accession>
<evidence type="ECO:0000256" key="3">
    <source>
        <dbReference type="SAM" id="SignalP"/>
    </source>
</evidence>
<dbReference type="EMBL" id="LRBV02000005">
    <property type="status" value="NOT_ANNOTATED_CDS"/>
    <property type="molecule type" value="Genomic_DNA"/>
</dbReference>
<reference evidence="5 6" key="1">
    <citation type="journal article" date="2016" name="G3 (Bethesda)">
        <title>First Draft Assembly and Annotation of the Genome of a California Endemic Oak Quercus lobata Nee (Fagaceae).</title>
        <authorList>
            <person name="Sork V.L."/>
            <person name="Fitz-Gibbon S.T."/>
            <person name="Puiu D."/>
            <person name="Crepeau M."/>
            <person name="Gugger P.F."/>
            <person name="Sherman R."/>
            <person name="Stevens K."/>
            <person name="Langley C.H."/>
            <person name="Pellegrini M."/>
            <person name="Salzberg S.L."/>
        </authorList>
    </citation>
    <scope>NUCLEOTIDE SEQUENCE [LARGE SCALE GENOMIC DNA]</scope>
    <source>
        <strain evidence="5 6">cv. SW786</strain>
    </source>
</reference>
<dbReference type="Gramene" id="QL05p085187:mrna">
    <property type="protein sequence ID" value="QL05p085187:mrna"/>
    <property type="gene ID" value="QL05p085187"/>
</dbReference>
<protein>
    <recommendedName>
        <fullName evidence="4">Leucine-rich repeat-containing N-terminal plant-type domain-containing protein</fullName>
    </recommendedName>
</protein>
<dbReference type="InterPro" id="IPR013210">
    <property type="entry name" value="LRR_N_plant-typ"/>
</dbReference>
<evidence type="ECO:0000256" key="2">
    <source>
        <dbReference type="ARBA" id="ARBA00022737"/>
    </source>
</evidence>
<dbReference type="EnsemblPlants" id="QL05p085187:mrna">
    <property type="protein sequence ID" value="QL05p085187:mrna"/>
    <property type="gene ID" value="QL05p085187"/>
</dbReference>
<name>A0A7N2LUQ8_QUELO</name>
<proteinExistence type="predicted"/>
<dbReference type="Gene3D" id="3.80.10.10">
    <property type="entry name" value="Ribonuclease Inhibitor"/>
    <property type="match status" value="1"/>
</dbReference>
<feature type="signal peptide" evidence="3">
    <location>
        <begin position="1"/>
        <end position="24"/>
    </location>
</feature>
<dbReference type="Proteomes" id="UP000594261">
    <property type="component" value="Chromosome 5"/>
</dbReference>
<keyword evidence="1" id="KW-0433">Leucine-rich repeat</keyword>
<feature type="domain" description="Leucine-rich repeat-containing N-terminal plant-type" evidence="4">
    <location>
        <begin position="50"/>
        <end position="83"/>
    </location>
</feature>
<dbReference type="InParanoid" id="A0A7N2LUQ8"/>
<evidence type="ECO:0000259" key="4">
    <source>
        <dbReference type="Pfam" id="PF08263"/>
    </source>
</evidence>
<dbReference type="PANTHER" id="PTHR48057:SF30">
    <property type="entry name" value="DNA-DAMAGE-REPAIR_TOLERATION DRT100-LIKE PROTEIN"/>
    <property type="match status" value="1"/>
</dbReference>
<dbReference type="AlphaFoldDB" id="A0A7N2LUQ8"/>
<keyword evidence="3" id="KW-0732">Signal</keyword>
<reference evidence="5" key="2">
    <citation type="submission" date="2021-01" db="UniProtKB">
        <authorList>
            <consortium name="EnsemblPlants"/>
        </authorList>
    </citation>
    <scope>IDENTIFICATION</scope>
</reference>